<gene>
    <name evidence="2" type="ORF">ACFO0B_03145</name>
</gene>
<dbReference type="Gene3D" id="3.30.559.30">
    <property type="entry name" value="Nonribosomal peptide synthetase, condensation domain"/>
    <property type="match status" value="1"/>
</dbReference>
<dbReference type="EMBL" id="JBHSAX010000003">
    <property type="protein sequence ID" value="MFC3960980.1"/>
    <property type="molecule type" value="Genomic_DNA"/>
</dbReference>
<protein>
    <submittedName>
        <fullName evidence="2">Condensation domain-containing protein</fullName>
    </submittedName>
</protein>
<feature type="domain" description="Condensation" evidence="1">
    <location>
        <begin position="53"/>
        <end position="366"/>
    </location>
</feature>
<dbReference type="InterPro" id="IPR023213">
    <property type="entry name" value="CAT-like_dom_sf"/>
</dbReference>
<dbReference type="SUPFAM" id="SSF52777">
    <property type="entry name" value="CoA-dependent acyltransferases"/>
    <property type="match status" value="2"/>
</dbReference>
<evidence type="ECO:0000313" key="2">
    <source>
        <dbReference type="EMBL" id="MFC3960980.1"/>
    </source>
</evidence>
<dbReference type="Pfam" id="PF00668">
    <property type="entry name" value="Condensation"/>
    <property type="match status" value="1"/>
</dbReference>
<sequence length="478" mass="50813">MIITALANWNPPAGSVLEWHPAGPPQAEPDPGRASFLQENHVRGVAAGQRAGREHHAYLATATEVAGELDAAAMSRAVERFTLRHAGLRTWLEVDDGAVTRMRVPESAVAFEARPAGETEGGAAFRKYALARFSREAIVTSYPGFVVGAVRRPGSFTLYYGCDHALSDGISQALVLPELLELYRAEATGAALGPFTSATAGGFPEYAAAEHALAAEFGPESREIAEWLEIVRRNDGALPSCPVDLGLAPGETAPMRPIEFDLLDADGTAAFEAVCKAEGVRFIAGVLAAVAVADLEIAGKPDYYGMIVTSTRDRGDYLLSQGWFCNFAPVAFPVRSAATFRDLLAHAHAGYERALRLAAAPVQSVITALLMSGADPAKVAASPNMLSYIDFRRFPGAGSSEYENGMLFTGEGATGNASLWINRDRRHLYLGCQSPGTAAAQAALAPYHARLREIFAEVAGAGDRAIRPREVIGAGHHR</sequence>
<keyword evidence="3" id="KW-1185">Reference proteome</keyword>
<comment type="caution">
    <text evidence="2">The sequence shown here is derived from an EMBL/GenBank/DDBJ whole genome shotgun (WGS) entry which is preliminary data.</text>
</comment>
<organism evidence="2 3">
    <name type="scientific">Nocardia jiangsuensis</name>
    <dbReference type="NCBI Taxonomy" id="1691563"/>
    <lineage>
        <taxon>Bacteria</taxon>
        <taxon>Bacillati</taxon>
        <taxon>Actinomycetota</taxon>
        <taxon>Actinomycetes</taxon>
        <taxon>Mycobacteriales</taxon>
        <taxon>Nocardiaceae</taxon>
        <taxon>Nocardia</taxon>
    </lineage>
</organism>
<name>A0ABV8DLZ9_9NOCA</name>
<reference evidence="3" key="1">
    <citation type="journal article" date="2019" name="Int. J. Syst. Evol. Microbiol.">
        <title>The Global Catalogue of Microorganisms (GCM) 10K type strain sequencing project: providing services to taxonomists for standard genome sequencing and annotation.</title>
        <authorList>
            <consortium name="The Broad Institute Genomics Platform"/>
            <consortium name="The Broad Institute Genome Sequencing Center for Infectious Disease"/>
            <person name="Wu L."/>
            <person name="Ma J."/>
        </authorList>
    </citation>
    <scope>NUCLEOTIDE SEQUENCE [LARGE SCALE GENOMIC DNA]</scope>
    <source>
        <strain evidence="3">CGMCC 4.7330</strain>
    </source>
</reference>
<evidence type="ECO:0000259" key="1">
    <source>
        <dbReference type="Pfam" id="PF00668"/>
    </source>
</evidence>
<dbReference type="Gene3D" id="3.30.559.10">
    <property type="entry name" value="Chloramphenicol acetyltransferase-like domain"/>
    <property type="match status" value="1"/>
</dbReference>
<accession>A0ABV8DLZ9</accession>
<evidence type="ECO:0000313" key="3">
    <source>
        <dbReference type="Proteomes" id="UP001595696"/>
    </source>
</evidence>
<dbReference type="Proteomes" id="UP001595696">
    <property type="component" value="Unassembled WGS sequence"/>
</dbReference>
<dbReference type="InterPro" id="IPR001242">
    <property type="entry name" value="Condensation_dom"/>
</dbReference>
<proteinExistence type="predicted"/>
<dbReference type="RefSeq" id="WP_378610744.1">
    <property type="nucleotide sequence ID" value="NZ_JBHSAX010000003.1"/>
</dbReference>